<evidence type="ECO:0000313" key="2">
    <source>
        <dbReference type="Proteomes" id="UP000237000"/>
    </source>
</evidence>
<reference evidence="2" key="1">
    <citation type="submission" date="2016-06" db="EMBL/GenBank/DDBJ databases">
        <title>Parallel loss of symbiosis genes in relatives of nitrogen-fixing non-legume Parasponia.</title>
        <authorList>
            <person name="Van Velzen R."/>
            <person name="Holmer R."/>
            <person name="Bu F."/>
            <person name="Rutten L."/>
            <person name="Van Zeijl A."/>
            <person name="Liu W."/>
            <person name="Santuari L."/>
            <person name="Cao Q."/>
            <person name="Sharma T."/>
            <person name="Shen D."/>
            <person name="Roswanjaya Y."/>
            <person name="Wardhani T."/>
            <person name="Kalhor M.S."/>
            <person name="Jansen J."/>
            <person name="Van den Hoogen J."/>
            <person name="Gungor B."/>
            <person name="Hartog M."/>
            <person name="Hontelez J."/>
            <person name="Verver J."/>
            <person name="Yang W.-C."/>
            <person name="Schijlen E."/>
            <person name="Repin R."/>
            <person name="Schilthuizen M."/>
            <person name="Schranz E."/>
            <person name="Heidstra R."/>
            <person name="Miyata K."/>
            <person name="Fedorova E."/>
            <person name="Kohlen W."/>
            <person name="Bisseling T."/>
            <person name="Smit S."/>
            <person name="Geurts R."/>
        </authorList>
    </citation>
    <scope>NUCLEOTIDE SEQUENCE [LARGE SCALE GENOMIC DNA]</scope>
    <source>
        <strain evidence="2">cv. RG33-2</strain>
    </source>
</reference>
<dbReference type="InParanoid" id="A0A2P5CBS3"/>
<sequence length="122" mass="14298">IHNILIACMHEDCARVWGTQIGRLEDMEVVEVRDYSKKEIEVRSNKSVVKFRYGVWLRASKNPSPRNIVETKIQSCRLLEMFVLNPGIHTNRCIVDFGDDPRRQSCMEYLQLKISQKERFGV</sequence>
<feature type="non-terminal residue" evidence="1">
    <location>
        <position position="1"/>
    </location>
</feature>
<keyword evidence="2" id="KW-1185">Reference proteome</keyword>
<accession>A0A2P5CBS3</accession>
<gene>
    <name evidence="1" type="ORF">TorRG33x02_291080</name>
</gene>
<organism evidence="1 2">
    <name type="scientific">Trema orientale</name>
    <name type="common">Charcoal tree</name>
    <name type="synonym">Celtis orientalis</name>
    <dbReference type="NCBI Taxonomy" id="63057"/>
    <lineage>
        <taxon>Eukaryota</taxon>
        <taxon>Viridiplantae</taxon>
        <taxon>Streptophyta</taxon>
        <taxon>Embryophyta</taxon>
        <taxon>Tracheophyta</taxon>
        <taxon>Spermatophyta</taxon>
        <taxon>Magnoliopsida</taxon>
        <taxon>eudicotyledons</taxon>
        <taxon>Gunneridae</taxon>
        <taxon>Pentapetalae</taxon>
        <taxon>rosids</taxon>
        <taxon>fabids</taxon>
        <taxon>Rosales</taxon>
        <taxon>Cannabaceae</taxon>
        <taxon>Trema</taxon>
    </lineage>
</organism>
<dbReference type="AlphaFoldDB" id="A0A2P5CBS3"/>
<comment type="caution">
    <text evidence="1">The sequence shown here is derived from an EMBL/GenBank/DDBJ whole genome shotgun (WGS) entry which is preliminary data.</text>
</comment>
<dbReference type="Proteomes" id="UP000237000">
    <property type="component" value="Unassembled WGS sequence"/>
</dbReference>
<name>A0A2P5CBS3_TREOI</name>
<evidence type="ECO:0000313" key="1">
    <source>
        <dbReference type="EMBL" id="PON58510.1"/>
    </source>
</evidence>
<dbReference type="EMBL" id="JXTC01000385">
    <property type="protein sequence ID" value="PON58510.1"/>
    <property type="molecule type" value="Genomic_DNA"/>
</dbReference>
<protein>
    <submittedName>
        <fullName evidence="1">Uncharacterized protein</fullName>
    </submittedName>
</protein>
<proteinExistence type="predicted"/>